<reference evidence="5 6" key="1">
    <citation type="submission" date="2018-08" db="EMBL/GenBank/DDBJ databases">
        <title>A genome reference for cultivated species of the human gut microbiota.</title>
        <authorList>
            <person name="Zou Y."/>
            <person name="Xue W."/>
            <person name="Luo G."/>
        </authorList>
    </citation>
    <scope>NUCLEOTIDE SEQUENCE [LARGE SCALE GENOMIC DNA]</scope>
    <source>
        <strain evidence="5 6">OM08-17AT</strain>
    </source>
</reference>
<evidence type="ECO:0000313" key="4">
    <source>
        <dbReference type="EMBL" id="NBH31247.1"/>
    </source>
</evidence>
<keyword evidence="1" id="KW-0472">Membrane</keyword>
<evidence type="ECO:0000313" key="5">
    <source>
        <dbReference type="EMBL" id="RGM28972.1"/>
    </source>
</evidence>
<evidence type="ECO:0000256" key="1">
    <source>
        <dbReference type="SAM" id="Phobius"/>
    </source>
</evidence>
<dbReference type="InterPro" id="IPR054529">
    <property type="entry name" value="TcaA_2nd"/>
</dbReference>
<name>A0A364UNK1_STAWA</name>
<dbReference type="EMBL" id="QSTD01000006">
    <property type="protein sequence ID" value="RGM28972.1"/>
    <property type="molecule type" value="Genomic_DNA"/>
</dbReference>
<evidence type="ECO:0000313" key="3">
    <source>
        <dbReference type="EMBL" id="MCG6224704.1"/>
    </source>
</evidence>
<gene>
    <name evidence="4" type="ORF">D3Z30_09660</name>
    <name evidence="5" type="ORF">DXC19_10015</name>
    <name evidence="3" type="ORF">G8J23_01570</name>
</gene>
<comment type="caution">
    <text evidence="5">The sequence shown here is derived from an EMBL/GenBank/DDBJ whole genome shotgun (WGS) entry which is preliminary data.</text>
</comment>
<keyword evidence="1" id="KW-1133">Transmembrane helix</keyword>
<reference evidence="3 8" key="3">
    <citation type="submission" date="2020-03" db="EMBL/GenBank/DDBJ databases">
        <title>Comparative genetics of Staphylococcus warneri persistents from caprine mastitis.</title>
        <authorList>
            <person name="Franca C.A."/>
            <person name="Rosa D.S."/>
            <person name="Silva A."/>
            <person name="Rodrigues D.L.N."/>
            <person name="Santos R.G."/>
            <person name="Castillo R.E.H."/>
            <person name="Moreira M.A.S."/>
            <person name="Lima M.C."/>
            <person name="Gouveia G.V."/>
            <person name="Gouveia J.J.S."/>
            <person name="Souza R.F.S."/>
            <person name="Bertram B."/>
            <person name="Azevedo V."/>
            <person name="Costa M."/>
        </authorList>
    </citation>
    <scope>NUCLEOTIDE SEQUENCE [LARGE SCALE GENOMIC DNA]</scope>
    <source>
        <strain evidence="3 8">Cap 9.2</strain>
    </source>
</reference>
<keyword evidence="8" id="KW-1185">Reference proteome</keyword>
<reference evidence="4 7" key="2">
    <citation type="submission" date="2018-08" db="EMBL/GenBank/DDBJ databases">
        <title>Murine metabolic-syndrome-specific gut microbial biobank.</title>
        <authorList>
            <person name="Liu C."/>
        </authorList>
    </citation>
    <scope>NUCLEOTIDE SEQUENCE [LARGE SCALE GENOMIC DNA]</scope>
    <source>
        <strain evidence="4 7">1XD21-27</strain>
    </source>
</reference>
<keyword evidence="1" id="KW-0812">Transmembrane</keyword>
<dbReference type="Proteomes" id="UP000814367">
    <property type="component" value="Unassembled WGS sequence"/>
</dbReference>
<accession>A0A364UNK1</accession>
<evidence type="ECO:0000313" key="8">
    <source>
        <dbReference type="Proteomes" id="UP000814367"/>
    </source>
</evidence>
<evidence type="ECO:0000259" key="2">
    <source>
        <dbReference type="Pfam" id="PF22813"/>
    </source>
</evidence>
<feature type="transmembrane region" description="Helical" evidence="1">
    <location>
        <begin position="60"/>
        <end position="80"/>
    </location>
</feature>
<dbReference type="EMBL" id="JAANHJ010000001">
    <property type="protein sequence ID" value="MCG6224704.1"/>
    <property type="molecule type" value="Genomic_DNA"/>
</dbReference>
<sequence length="363" mass="42248">MVLVVYCNRCDMPINYNLIQNCSLYHSKASNKKYNNNHLHQIHAARKSHRYRFRKPRKPLFLIVFLVMIMVVALVSWVYYFRYENSADKRIQAFSDTMKYKDKDQLTTLVTSNHQSLTDDEASAYFSLIQTMGGSDRYMKQIRSAIRHLDQSEATSQDINIDGVTILTIKKKTQLYGYIKEFQFEIPQFRFILDAKDNGKLTYQLNDKKHEIRLVKGHIVSLEAVPLGEYKLKATKKVGNRTYDGEIILNLKQYGTMAKEDFSEKRFKVTTKNSYMFKKVELVLNDKQMGRVKDYITYGPYSGEEDLLVYGLGYIGNQSFKSNEVNVPSINSDESPVNVVLKFNESEVFNQTRNKDNHGMTKN</sequence>
<dbReference type="EMBL" id="QXWP01000005">
    <property type="protein sequence ID" value="NBH31247.1"/>
    <property type="molecule type" value="Genomic_DNA"/>
</dbReference>
<protein>
    <recommendedName>
        <fullName evidence="2">TcaA second domain-containing protein</fullName>
    </recommendedName>
</protein>
<dbReference type="Proteomes" id="UP000481807">
    <property type="component" value="Unassembled WGS sequence"/>
</dbReference>
<dbReference type="Pfam" id="PF22813">
    <property type="entry name" value="TcaA_2nd"/>
    <property type="match status" value="1"/>
</dbReference>
<dbReference type="AlphaFoldDB" id="A0A364UNK1"/>
<evidence type="ECO:0000313" key="7">
    <source>
        <dbReference type="Proteomes" id="UP000481807"/>
    </source>
</evidence>
<organism evidence="5 6">
    <name type="scientific">Staphylococcus warneri</name>
    <dbReference type="NCBI Taxonomy" id="1292"/>
    <lineage>
        <taxon>Bacteria</taxon>
        <taxon>Bacillati</taxon>
        <taxon>Bacillota</taxon>
        <taxon>Bacilli</taxon>
        <taxon>Bacillales</taxon>
        <taxon>Staphylococcaceae</taxon>
        <taxon>Staphylococcus</taxon>
    </lineage>
</organism>
<proteinExistence type="predicted"/>
<evidence type="ECO:0000313" key="6">
    <source>
        <dbReference type="Proteomes" id="UP000261016"/>
    </source>
</evidence>
<dbReference type="Proteomes" id="UP000261016">
    <property type="component" value="Unassembled WGS sequence"/>
</dbReference>
<feature type="domain" description="TcaA second" evidence="2">
    <location>
        <begin position="88"/>
        <end position="177"/>
    </location>
</feature>